<evidence type="ECO:0000259" key="1">
    <source>
        <dbReference type="PROSITE" id="PS51192"/>
    </source>
</evidence>
<sequence length="504" mass="57583">MRRPYEKLRKSQHKIIQMIKDNDGVFIAADMGIGKTGATLTAIRDLLDLFEVNKVLVVAPLLVAEETWPEEIDTWAHTHVLDYEVLTGDAERREQRARRLPELSIINRENLQWLLDLWGKDWPYDMLVLDELSSYKSPVVRNDPTKKQVAAETEKVLAAWPIAEHGQKVTDKKLKQALAALDGNLTRFGVLCAVRKRARRVVGLTGTPSPNGLLDIWSQYYLIDQGVRLGTNFYQYRKRYFQSDYKGYKYTLDEGSFDIIMDKVKDITVAMKTSDFTDMPPMIHNVVRVKLPPKVMKQYKEFERTMLLEEHDIEAVNSGVLTGKLLQLANGSVYGAEREVFEFHSLKLDALDNIVEEAQGAPVLVFYSYEFDLMKLRKRYPYAEVVGEAKNVQKRWNAGQIRMLVAHPAAAGHGLNLQYGGHIAVWYGLNWSLELTQQANKRLLRPGQDKPVIIHSIIATGTKDEDVLETLPIKNALQEAMLDAHRWTGEGEYEVTEDELEDLI</sequence>
<keyword evidence="2" id="KW-0547">Nucleotide-binding</keyword>
<dbReference type="GO" id="GO:0005524">
    <property type="term" value="F:ATP binding"/>
    <property type="evidence" value="ECO:0007669"/>
    <property type="project" value="InterPro"/>
</dbReference>
<keyword evidence="2" id="KW-0067">ATP-binding</keyword>
<keyword evidence="2" id="KW-0347">Helicase</keyword>
<dbReference type="InterPro" id="IPR014001">
    <property type="entry name" value="Helicase_ATP-bd"/>
</dbReference>
<keyword evidence="2" id="KW-0378">Hydrolase</keyword>
<dbReference type="InterPro" id="IPR027417">
    <property type="entry name" value="P-loop_NTPase"/>
</dbReference>
<dbReference type="Proteomes" id="UP000383418">
    <property type="component" value="Segment"/>
</dbReference>
<evidence type="ECO:0000313" key="2">
    <source>
        <dbReference type="EMBL" id="QGH44984.1"/>
    </source>
</evidence>
<evidence type="ECO:0000313" key="3">
    <source>
        <dbReference type="Proteomes" id="UP000383418"/>
    </source>
</evidence>
<proteinExistence type="predicted"/>
<dbReference type="SMART" id="SM00487">
    <property type="entry name" value="DEXDc"/>
    <property type="match status" value="1"/>
</dbReference>
<protein>
    <submittedName>
        <fullName evidence="2">Superfamily II DNA/RNA helicase</fullName>
    </submittedName>
</protein>
<dbReference type="RefSeq" id="YP_009997767.1">
    <property type="nucleotide sequence ID" value="NC_052977.1"/>
</dbReference>
<dbReference type="Pfam" id="PF00176">
    <property type="entry name" value="SNF2-rel_dom"/>
    <property type="match status" value="1"/>
</dbReference>
<dbReference type="GO" id="GO:0004386">
    <property type="term" value="F:helicase activity"/>
    <property type="evidence" value="ECO:0007669"/>
    <property type="project" value="UniProtKB-KW"/>
</dbReference>
<dbReference type="KEGG" id="vg:62680285"/>
<accession>A0A5Q2UAC7</accession>
<dbReference type="GeneID" id="62680285"/>
<keyword evidence="3" id="KW-1185">Reference proteome</keyword>
<dbReference type="PROSITE" id="PS51192">
    <property type="entry name" value="HELICASE_ATP_BIND_1"/>
    <property type="match status" value="1"/>
</dbReference>
<organism evidence="2 3">
    <name type="scientific">Bacteriophage Phobos</name>
    <dbReference type="NCBI Taxonomy" id="2662138"/>
    <lineage>
        <taxon>Viruses</taxon>
        <taxon>Duplodnaviria</taxon>
        <taxon>Heunggongvirae</taxon>
        <taxon>Uroviricota</taxon>
        <taxon>Caudoviricetes</taxon>
        <taxon>Casjensviridae</taxon>
        <taxon>Phobosvirus</taxon>
        <taxon>Phobosvirus phobos</taxon>
    </lineage>
</organism>
<dbReference type="PANTHER" id="PTHR10799">
    <property type="entry name" value="SNF2/RAD54 HELICASE FAMILY"/>
    <property type="match status" value="1"/>
</dbReference>
<feature type="domain" description="Helicase ATP-binding" evidence="1">
    <location>
        <begin position="16"/>
        <end position="226"/>
    </location>
</feature>
<name>A0A5Q2UAC7_9CAUD</name>
<dbReference type="InterPro" id="IPR000330">
    <property type="entry name" value="SNF2_N"/>
</dbReference>
<reference evidence="2 3" key="1">
    <citation type="submission" date="2019-09" db="EMBL/GenBank/DDBJ databases">
        <title>Phages that infect the bacterial plant pathogen.</title>
        <authorList>
            <person name="Lightbourn L."/>
            <person name="Amarillas L."/>
            <person name="Estrada M."/>
            <person name="Leon R."/>
            <person name="Figueroa L."/>
        </authorList>
    </citation>
    <scope>NUCLEOTIDE SEQUENCE [LARGE SCALE GENOMIC DNA]</scope>
</reference>
<dbReference type="Gene3D" id="3.40.50.300">
    <property type="entry name" value="P-loop containing nucleotide triphosphate hydrolases"/>
    <property type="match status" value="2"/>
</dbReference>
<dbReference type="SUPFAM" id="SSF52540">
    <property type="entry name" value="P-loop containing nucleoside triphosphate hydrolases"/>
    <property type="match status" value="2"/>
</dbReference>
<dbReference type="EMBL" id="MN478374">
    <property type="protein sequence ID" value="QGH44984.1"/>
    <property type="molecule type" value="Genomic_DNA"/>
</dbReference>